<evidence type="ECO:0000313" key="2">
    <source>
        <dbReference type="Proteomes" id="UP000007435"/>
    </source>
</evidence>
<name>E4RXU2_LEAB4</name>
<dbReference type="EMBL" id="CP002305">
    <property type="protein sequence ID" value="ADQ19039.1"/>
    <property type="molecule type" value="Genomic_DNA"/>
</dbReference>
<dbReference type="RefSeq" id="WP_013410064.1">
    <property type="nucleotide sequence ID" value="NC_014655.1"/>
</dbReference>
<reference evidence="1 2" key="2">
    <citation type="journal article" date="2011" name="Stand. Genomic Sci.">
        <title>Complete genome sequence of Leadbetterella byssophila type strain (4M15).</title>
        <authorList>
            <person name="Abt B."/>
            <person name="Teshima H."/>
            <person name="Lucas S."/>
            <person name="Lapidus A."/>
            <person name="Del Rio T.G."/>
            <person name="Nolan M."/>
            <person name="Tice H."/>
            <person name="Cheng J.F."/>
            <person name="Pitluck S."/>
            <person name="Liolios K."/>
            <person name="Pagani I."/>
            <person name="Ivanova N."/>
            <person name="Mavromatis K."/>
            <person name="Pati A."/>
            <person name="Tapia R."/>
            <person name="Han C."/>
            <person name="Goodwin L."/>
            <person name="Chen A."/>
            <person name="Palaniappan K."/>
            <person name="Land M."/>
            <person name="Hauser L."/>
            <person name="Chang Y.J."/>
            <person name="Jeffries C.D."/>
            <person name="Rohde M."/>
            <person name="Goker M."/>
            <person name="Tindall B.J."/>
            <person name="Detter J.C."/>
            <person name="Woyke T."/>
            <person name="Bristow J."/>
            <person name="Eisen J.A."/>
            <person name="Markowitz V."/>
            <person name="Hugenholtz P."/>
            <person name="Klenk H.P."/>
            <person name="Kyrpides N.C."/>
        </authorList>
    </citation>
    <scope>NUCLEOTIDE SEQUENCE [LARGE SCALE GENOMIC DNA]</scope>
    <source>
        <strain evidence="2">DSM 17132 / JCM 16389 / KACC 11308 / NBRC 106382 / 4M15</strain>
    </source>
</reference>
<keyword evidence="2" id="KW-1185">Reference proteome</keyword>
<dbReference type="STRING" id="649349.Lbys_3388"/>
<accession>E4RXU2</accession>
<dbReference type="Gene3D" id="1.10.10.1150">
    <property type="entry name" value="Coenzyme PQQ synthesis protein D (PqqD)"/>
    <property type="match status" value="1"/>
</dbReference>
<dbReference type="InterPro" id="IPR008792">
    <property type="entry name" value="PQQD"/>
</dbReference>
<dbReference type="AlphaFoldDB" id="E4RXU2"/>
<dbReference type="HOGENOM" id="CLU_159325_2_3_10"/>
<dbReference type="InterPro" id="IPR041881">
    <property type="entry name" value="PqqD_sf"/>
</dbReference>
<organism evidence="1 2">
    <name type="scientific">Leadbetterella byssophila (strain DSM 17132 / JCM 16389 / KACC 11308 / NBRC 106382 / 4M15)</name>
    <dbReference type="NCBI Taxonomy" id="649349"/>
    <lineage>
        <taxon>Bacteria</taxon>
        <taxon>Pseudomonadati</taxon>
        <taxon>Bacteroidota</taxon>
        <taxon>Cytophagia</taxon>
        <taxon>Cytophagales</taxon>
        <taxon>Leadbetterellaceae</taxon>
        <taxon>Leadbetterella</taxon>
    </lineage>
</organism>
<sequence length="87" mass="9635">MKYSINPACTTANVGEEVVVLNADSGVYFSLNEVGGFLWEKIKAGPVSAEDLVNCVVEAYDTDEPTCKDDVLRILYELINENLIFEE</sequence>
<gene>
    <name evidence="1" type="ordered locus">Lbys_3388</name>
</gene>
<dbReference type="Proteomes" id="UP000007435">
    <property type="component" value="Chromosome"/>
</dbReference>
<protein>
    <recommendedName>
        <fullName evidence="3">Coenzyme PQQ synthesis protein D (PqqD)</fullName>
    </recommendedName>
</protein>
<reference key="1">
    <citation type="submission" date="2010-11" db="EMBL/GenBank/DDBJ databases">
        <title>The complete genome of Leadbetterella byssophila DSM 17132.</title>
        <authorList>
            <consortium name="US DOE Joint Genome Institute (JGI-PGF)"/>
            <person name="Lucas S."/>
            <person name="Copeland A."/>
            <person name="Lapidus A."/>
            <person name="Glavina del Rio T."/>
            <person name="Dalin E."/>
            <person name="Tice H."/>
            <person name="Bruce D."/>
            <person name="Goodwin L."/>
            <person name="Pitluck S."/>
            <person name="Kyrpides N."/>
            <person name="Mavromatis K."/>
            <person name="Ivanova N."/>
            <person name="Teshima H."/>
            <person name="Brettin T."/>
            <person name="Detter J.C."/>
            <person name="Han C."/>
            <person name="Tapia R."/>
            <person name="Land M."/>
            <person name="Hauser L."/>
            <person name="Markowitz V."/>
            <person name="Cheng J.-F."/>
            <person name="Hugenholtz P."/>
            <person name="Woyke T."/>
            <person name="Wu D."/>
            <person name="Tindall B."/>
            <person name="Pomrenke H.G."/>
            <person name="Brambilla E."/>
            <person name="Klenk H.-P."/>
            <person name="Eisen J.A."/>
        </authorList>
    </citation>
    <scope>NUCLEOTIDE SEQUENCE [LARGE SCALE GENOMIC DNA]</scope>
    <source>
        <strain>DSM 17132</strain>
    </source>
</reference>
<dbReference type="eggNOG" id="ENOG5033BC0">
    <property type="taxonomic scope" value="Bacteria"/>
</dbReference>
<proteinExistence type="predicted"/>
<dbReference type="Pfam" id="PF05402">
    <property type="entry name" value="PqqD"/>
    <property type="match status" value="1"/>
</dbReference>
<dbReference type="KEGG" id="lby:Lbys_3388"/>
<evidence type="ECO:0000313" key="1">
    <source>
        <dbReference type="EMBL" id="ADQ19039.1"/>
    </source>
</evidence>
<evidence type="ECO:0008006" key="3">
    <source>
        <dbReference type="Google" id="ProtNLM"/>
    </source>
</evidence>